<dbReference type="InterPro" id="IPR050575">
    <property type="entry name" value="BMC_shell"/>
</dbReference>
<proteinExistence type="inferred from homology"/>
<comment type="subcellular location">
    <subcellularLocation>
        <location evidence="1">Bacterial microcompartment</location>
    </subcellularLocation>
</comment>
<dbReference type="GO" id="GO:0031469">
    <property type="term" value="C:bacterial microcompartment"/>
    <property type="evidence" value="ECO:0007669"/>
    <property type="project" value="UniProtKB-SubCell"/>
</dbReference>
<feature type="domain" description="BMC" evidence="5">
    <location>
        <begin position="7"/>
        <end position="91"/>
    </location>
</feature>
<feature type="region of interest" description="Disordered" evidence="4">
    <location>
        <begin position="90"/>
        <end position="159"/>
    </location>
</feature>
<evidence type="ECO:0000313" key="7">
    <source>
        <dbReference type="Proteomes" id="UP000563151"/>
    </source>
</evidence>
<dbReference type="RefSeq" id="WP_085059008.1">
    <property type="nucleotide sequence ID" value="NZ_JABSWD010000001.1"/>
</dbReference>
<sequence length="159" mass="17711">MSMRKEALGIIETLGYIAAVEALDISLKSANVKFVNCNFVRGGLINITISGDVGAVKAAIDSVTGSLQNSSSLIGTHVIPRPADSVWNMLERTDPKDKSINEDLQNYDNKENENTLEKLEDNKEKNKDIEDNSEKVKEEVEEDKLIEDENKKIEDEKKS</sequence>
<dbReference type="SMART" id="SM00877">
    <property type="entry name" value="BMC"/>
    <property type="match status" value="1"/>
</dbReference>
<dbReference type="PANTHER" id="PTHR33941">
    <property type="entry name" value="PROPANEDIOL UTILIZATION PROTEIN PDUA"/>
    <property type="match status" value="1"/>
</dbReference>
<protein>
    <submittedName>
        <fullName evidence="6">BMC domain-containing protein</fullName>
    </submittedName>
</protein>
<evidence type="ECO:0000313" key="6">
    <source>
        <dbReference type="EMBL" id="MBC2396872.1"/>
    </source>
</evidence>
<evidence type="ECO:0000259" key="5">
    <source>
        <dbReference type="PROSITE" id="PS51930"/>
    </source>
</evidence>
<feature type="compositionally biased region" description="Basic and acidic residues" evidence="4">
    <location>
        <begin position="91"/>
        <end position="101"/>
    </location>
</feature>
<dbReference type="Pfam" id="PF00936">
    <property type="entry name" value="BMC"/>
    <property type="match status" value="1"/>
</dbReference>
<keyword evidence="2" id="KW-1283">Bacterial microcompartment</keyword>
<comment type="similarity">
    <text evidence="3">Belongs to the bacterial microcompartments protein family.</text>
</comment>
<comment type="caution">
    <text evidence="6">The sequence shown here is derived from an EMBL/GenBank/DDBJ whole genome shotgun (WGS) entry which is preliminary data.</text>
</comment>
<dbReference type="InterPro" id="IPR000249">
    <property type="entry name" value="BMC_dom"/>
</dbReference>
<dbReference type="EMBL" id="JAAZWO010000003">
    <property type="protein sequence ID" value="MBC2396872.1"/>
    <property type="molecule type" value="Genomic_DNA"/>
</dbReference>
<reference evidence="6 7" key="1">
    <citation type="submission" date="2020-04" db="EMBL/GenBank/DDBJ databases">
        <title>Genomic insights into acetone-butanol-ethanol (ABE) fermentation by sequencing solventogenic clostridia strains.</title>
        <authorList>
            <person name="Brown S."/>
        </authorList>
    </citation>
    <scope>NUCLEOTIDE SEQUENCE [LARGE SCALE GENOMIC DNA]</scope>
    <source>
        <strain evidence="6 7">DJ011</strain>
    </source>
</reference>
<accession>A0A923E5J7</accession>
<evidence type="ECO:0000256" key="2">
    <source>
        <dbReference type="ARBA" id="ARBA00024446"/>
    </source>
</evidence>
<dbReference type="Proteomes" id="UP000563151">
    <property type="component" value="Unassembled WGS sequence"/>
</dbReference>
<dbReference type="PROSITE" id="PS51930">
    <property type="entry name" value="BMC_2"/>
    <property type="match status" value="1"/>
</dbReference>
<dbReference type="InterPro" id="IPR044872">
    <property type="entry name" value="CcmK/CsoS1_BMC"/>
</dbReference>
<evidence type="ECO:0000256" key="1">
    <source>
        <dbReference type="ARBA" id="ARBA00024322"/>
    </source>
</evidence>
<feature type="compositionally biased region" description="Basic and acidic residues" evidence="4">
    <location>
        <begin position="108"/>
        <end position="138"/>
    </location>
</feature>
<dbReference type="InterPro" id="IPR037233">
    <property type="entry name" value="CcmK-like_sf"/>
</dbReference>
<dbReference type="PANTHER" id="PTHR33941:SF11">
    <property type="entry name" value="BACTERIAL MICROCOMPARTMENT SHELL PROTEIN PDUJ"/>
    <property type="match status" value="1"/>
</dbReference>
<dbReference type="AlphaFoldDB" id="A0A923E5J7"/>
<organism evidence="6 7">
    <name type="scientific">Clostridium tetanomorphum</name>
    <dbReference type="NCBI Taxonomy" id="1553"/>
    <lineage>
        <taxon>Bacteria</taxon>
        <taxon>Bacillati</taxon>
        <taxon>Bacillota</taxon>
        <taxon>Clostridia</taxon>
        <taxon>Eubacteriales</taxon>
        <taxon>Clostridiaceae</taxon>
        <taxon>Clostridium</taxon>
    </lineage>
</organism>
<evidence type="ECO:0000256" key="3">
    <source>
        <dbReference type="PROSITE-ProRule" id="PRU01278"/>
    </source>
</evidence>
<feature type="compositionally biased region" description="Basic and acidic residues" evidence="4">
    <location>
        <begin position="147"/>
        <end position="159"/>
    </location>
</feature>
<evidence type="ECO:0000256" key="4">
    <source>
        <dbReference type="SAM" id="MobiDB-lite"/>
    </source>
</evidence>
<gene>
    <name evidence="6" type="ORF">HGG79_03620</name>
</gene>
<name>A0A923E5J7_CLOTT</name>
<keyword evidence="7" id="KW-1185">Reference proteome</keyword>
<dbReference type="SUPFAM" id="SSF143414">
    <property type="entry name" value="CcmK-like"/>
    <property type="match status" value="1"/>
</dbReference>
<dbReference type="CDD" id="cd07045">
    <property type="entry name" value="BMC_CcmK_like"/>
    <property type="match status" value="1"/>
</dbReference>
<dbReference type="Gene3D" id="3.30.70.1710">
    <property type="match status" value="1"/>
</dbReference>